<proteinExistence type="predicted"/>
<gene>
    <name evidence="1" type="ORF">F0185_06800</name>
</gene>
<accession>A0ABX0LGD0</accession>
<reference evidence="1 2" key="1">
    <citation type="submission" date="2019-09" db="EMBL/GenBank/DDBJ databases">
        <title>Taxonomy of Antarctic Massilia spp.: description of Massilia rubra sp. nov., Massilia aquatica sp. nov., Massilia mucilaginosa sp. nov., Massilia frigida sp. nov. isolated from streams, lakes and regoliths.</title>
        <authorList>
            <person name="Holochova P."/>
            <person name="Sedlacek I."/>
            <person name="Kralova S."/>
            <person name="Maslanova I."/>
            <person name="Busse H.-J."/>
            <person name="Stankova E."/>
            <person name="Vrbovska V."/>
            <person name="Kovarovic V."/>
            <person name="Bartak M."/>
            <person name="Svec P."/>
            <person name="Pantucek R."/>
        </authorList>
    </citation>
    <scope>NUCLEOTIDE SEQUENCE [LARGE SCALE GENOMIC DNA]</scope>
    <source>
        <strain evidence="1 2">CCM 8692</strain>
    </source>
</reference>
<comment type="caution">
    <text evidence="1">The sequence shown here is derived from an EMBL/GenBank/DDBJ whole genome shotgun (WGS) entry which is preliminary data.</text>
</comment>
<protein>
    <submittedName>
        <fullName evidence="1">Uncharacterized protein</fullName>
    </submittedName>
</protein>
<organism evidence="1 2">
    <name type="scientific">Massilia rubra</name>
    <dbReference type="NCBI Taxonomy" id="2607910"/>
    <lineage>
        <taxon>Bacteria</taxon>
        <taxon>Pseudomonadati</taxon>
        <taxon>Pseudomonadota</taxon>
        <taxon>Betaproteobacteria</taxon>
        <taxon>Burkholderiales</taxon>
        <taxon>Oxalobacteraceae</taxon>
        <taxon>Telluria group</taxon>
        <taxon>Massilia</taxon>
    </lineage>
</organism>
<dbReference type="RefSeq" id="WP_167222792.1">
    <property type="nucleotide sequence ID" value="NZ_VUYU01000003.1"/>
</dbReference>
<dbReference type="EMBL" id="VUYU01000003">
    <property type="protein sequence ID" value="NHZ33297.1"/>
    <property type="molecule type" value="Genomic_DNA"/>
</dbReference>
<sequence>MNRTATVPFTRSPDSFWLICPAGEAGMTVRPYVSQWGETGELLCHAGGVLMGRLLSRHDDPADVLTIALLPHLDRMRPYDWPGADDFLHALLRILRQVPTAMLSCERDTDQAGIDHLASYGEVEQALRLLMRYCRDDGDVCPNFIYPQPALA</sequence>
<evidence type="ECO:0000313" key="2">
    <source>
        <dbReference type="Proteomes" id="UP000785613"/>
    </source>
</evidence>
<keyword evidence="2" id="KW-1185">Reference proteome</keyword>
<dbReference type="Proteomes" id="UP000785613">
    <property type="component" value="Unassembled WGS sequence"/>
</dbReference>
<evidence type="ECO:0000313" key="1">
    <source>
        <dbReference type="EMBL" id="NHZ33297.1"/>
    </source>
</evidence>
<name>A0ABX0LGD0_9BURK</name>